<evidence type="ECO:0000313" key="3">
    <source>
        <dbReference type="Proteomes" id="UP000054771"/>
    </source>
</evidence>
<keyword evidence="3" id="KW-1185">Reference proteome</keyword>
<dbReference type="EMBL" id="CDMC01000002">
    <property type="protein sequence ID" value="CEN60334.1"/>
    <property type="molecule type" value="Genomic_DNA"/>
</dbReference>
<dbReference type="AlphaFoldDB" id="A0A0U5GN89"/>
<feature type="chain" id="PRO_5006858042" evidence="1">
    <location>
        <begin position="23"/>
        <end position="99"/>
    </location>
</feature>
<dbReference type="Proteomes" id="UP000054771">
    <property type="component" value="Unassembled WGS sequence"/>
</dbReference>
<keyword evidence="1" id="KW-0732">Signal</keyword>
<feature type="signal peptide" evidence="1">
    <location>
        <begin position="1"/>
        <end position="22"/>
    </location>
</feature>
<sequence length="99" mass="10459">MKTTMISSIVATTLAALPMANAWTINACGQTFTGTGTGACTRVSCAAGEIVDFNAGSPGRAIEFSLYADGICRDEITHFASDEFGYVLPRNLRSFLVLT</sequence>
<gene>
    <name evidence="2" type="ORF">ASPCAL02775</name>
</gene>
<name>A0A0U5GN89_ASPCI</name>
<proteinExistence type="predicted"/>
<evidence type="ECO:0000256" key="1">
    <source>
        <dbReference type="SAM" id="SignalP"/>
    </source>
</evidence>
<dbReference type="OrthoDB" id="4457471at2759"/>
<evidence type="ECO:0000313" key="2">
    <source>
        <dbReference type="EMBL" id="CEN60334.1"/>
    </source>
</evidence>
<reference evidence="3" key="1">
    <citation type="journal article" date="2016" name="Genome Announc.">
        <title>Draft genome sequences of fungus Aspergillus calidoustus.</title>
        <authorList>
            <person name="Horn F."/>
            <person name="Linde J."/>
            <person name="Mattern D.J."/>
            <person name="Walther G."/>
            <person name="Guthke R."/>
            <person name="Scherlach K."/>
            <person name="Martin K."/>
            <person name="Brakhage A.A."/>
            <person name="Petzke L."/>
            <person name="Valiante V."/>
        </authorList>
    </citation>
    <scope>NUCLEOTIDE SEQUENCE [LARGE SCALE GENOMIC DNA]</scope>
    <source>
        <strain evidence="3">SF006504</strain>
    </source>
</reference>
<accession>A0A0U5GN89</accession>
<protein>
    <submittedName>
        <fullName evidence="2">Uncharacterized protein</fullName>
    </submittedName>
</protein>
<organism evidence="2 3">
    <name type="scientific">Aspergillus calidoustus</name>
    <dbReference type="NCBI Taxonomy" id="454130"/>
    <lineage>
        <taxon>Eukaryota</taxon>
        <taxon>Fungi</taxon>
        <taxon>Dikarya</taxon>
        <taxon>Ascomycota</taxon>
        <taxon>Pezizomycotina</taxon>
        <taxon>Eurotiomycetes</taxon>
        <taxon>Eurotiomycetidae</taxon>
        <taxon>Eurotiales</taxon>
        <taxon>Aspergillaceae</taxon>
        <taxon>Aspergillus</taxon>
        <taxon>Aspergillus subgen. Nidulantes</taxon>
    </lineage>
</organism>